<sequence>MRHFIGAPSTLADLGPLITTPPYPSTLFPYPSLLYDLIRPYLSHHLSQGAQTRSLVSGPPKDLSSFYFNVLIIIIIFCFPISRSHHALASYP</sequence>
<dbReference type="AlphaFoldDB" id="A0A5M9JJZ7"/>
<evidence type="ECO:0000256" key="1">
    <source>
        <dbReference type="SAM" id="Phobius"/>
    </source>
</evidence>
<dbReference type="EMBL" id="VICG01000009">
    <property type="protein sequence ID" value="KAA8568703.1"/>
    <property type="molecule type" value="Genomic_DNA"/>
</dbReference>
<gene>
    <name evidence="2" type="ORF">EYC84_007704</name>
</gene>
<accession>A0A5M9JJZ7</accession>
<organism evidence="2 3">
    <name type="scientific">Monilinia fructicola</name>
    <name type="common">Brown rot fungus</name>
    <name type="synonym">Ciboria fructicola</name>
    <dbReference type="NCBI Taxonomy" id="38448"/>
    <lineage>
        <taxon>Eukaryota</taxon>
        <taxon>Fungi</taxon>
        <taxon>Dikarya</taxon>
        <taxon>Ascomycota</taxon>
        <taxon>Pezizomycotina</taxon>
        <taxon>Leotiomycetes</taxon>
        <taxon>Helotiales</taxon>
        <taxon>Sclerotiniaceae</taxon>
        <taxon>Monilinia</taxon>
    </lineage>
</organism>
<keyword evidence="1" id="KW-0812">Transmembrane</keyword>
<feature type="transmembrane region" description="Helical" evidence="1">
    <location>
        <begin position="64"/>
        <end position="82"/>
    </location>
</feature>
<keyword evidence="1" id="KW-0472">Membrane</keyword>
<dbReference type="Proteomes" id="UP000322873">
    <property type="component" value="Unassembled WGS sequence"/>
</dbReference>
<proteinExistence type="predicted"/>
<reference evidence="2 3" key="1">
    <citation type="submission" date="2019-06" db="EMBL/GenBank/DDBJ databases">
        <title>Genome Sequence of the Brown Rot Fungal Pathogen Monilinia fructicola.</title>
        <authorList>
            <person name="De Miccolis Angelini R.M."/>
            <person name="Landi L."/>
            <person name="Abate D."/>
            <person name="Pollastro S."/>
            <person name="Romanazzi G."/>
            <person name="Faretra F."/>
        </authorList>
    </citation>
    <scope>NUCLEOTIDE SEQUENCE [LARGE SCALE GENOMIC DNA]</scope>
    <source>
        <strain evidence="2 3">Mfrc123</strain>
    </source>
</reference>
<keyword evidence="3" id="KW-1185">Reference proteome</keyword>
<evidence type="ECO:0000313" key="3">
    <source>
        <dbReference type="Proteomes" id="UP000322873"/>
    </source>
</evidence>
<comment type="caution">
    <text evidence="2">The sequence shown here is derived from an EMBL/GenBank/DDBJ whole genome shotgun (WGS) entry which is preliminary data.</text>
</comment>
<keyword evidence="1" id="KW-1133">Transmembrane helix</keyword>
<name>A0A5M9JJZ7_MONFR</name>
<protein>
    <submittedName>
        <fullName evidence="2">Uncharacterized protein</fullName>
    </submittedName>
</protein>
<evidence type="ECO:0000313" key="2">
    <source>
        <dbReference type="EMBL" id="KAA8568703.1"/>
    </source>
</evidence>